<evidence type="ECO:0000256" key="1">
    <source>
        <dbReference type="SAM" id="SignalP"/>
    </source>
</evidence>
<organism evidence="2 3">
    <name type="scientific">Crossiella cryophila</name>
    <dbReference type="NCBI Taxonomy" id="43355"/>
    <lineage>
        <taxon>Bacteria</taxon>
        <taxon>Bacillati</taxon>
        <taxon>Actinomycetota</taxon>
        <taxon>Actinomycetes</taxon>
        <taxon>Pseudonocardiales</taxon>
        <taxon>Pseudonocardiaceae</taxon>
        <taxon>Crossiella</taxon>
    </lineage>
</organism>
<dbReference type="RefSeq" id="WP_246492694.1">
    <property type="nucleotide sequence ID" value="NZ_BAAAUI010000014.1"/>
</dbReference>
<keyword evidence="3" id="KW-1185">Reference proteome</keyword>
<reference evidence="2 3" key="1">
    <citation type="submission" date="2020-08" db="EMBL/GenBank/DDBJ databases">
        <title>Sequencing the genomes of 1000 actinobacteria strains.</title>
        <authorList>
            <person name="Klenk H.-P."/>
        </authorList>
    </citation>
    <scope>NUCLEOTIDE SEQUENCE [LARGE SCALE GENOMIC DNA]</scope>
    <source>
        <strain evidence="2 3">DSM 44230</strain>
    </source>
</reference>
<comment type="caution">
    <text evidence="2">The sequence shown here is derived from an EMBL/GenBank/DDBJ whole genome shotgun (WGS) entry which is preliminary data.</text>
</comment>
<gene>
    <name evidence="2" type="ORF">HNR67_007699</name>
</gene>
<protein>
    <submittedName>
        <fullName evidence="2">Uncharacterized protein</fullName>
    </submittedName>
</protein>
<feature type="chain" id="PRO_5030568333" evidence="1">
    <location>
        <begin position="29"/>
        <end position="457"/>
    </location>
</feature>
<feature type="signal peptide" evidence="1">
    <location>
        <begin position="1"/>
        <end position="28"/>
    </location>
</feature>
<name>A0A7W7CI27_9PSEU</name>
<proteinExistence type="predicted"/>
<dbReference type="EMBL" id="JACHMH010000001">
    <property type="protein sequence ID" value="MBB4681581.1"/>
    <property type="molecule type" value="Genomic_DNA"/>
</dbReference>
<accession>A0A7W7CI27</accession>
<keyword evidence="1" id="KW-0732">Signal</keyword>
<evidence type="ECO:0000313" key="2">
    <source>
        <dbReference type="EMBL" id="MBB4681581.1"/>
    </source>
</evidence>
<evidence type="ECO:0000313" key="3">
    <source>
        <dbReference type="Proteomes" id="UP000533598"/>
    </source>
</evidence>
<dbReference type="Proteomes" id="UP000533598">
    <property type="component" value="Unassembled WGS sequence"/>
</dbReference>
<sequence>MARVGKRSGIVAMITALALAATALPAWACDEEQPEFQAPAAASGHAHGKSGKDTGAVKNVELVGSVPGAQGAIALDFLQYGRQDVLLVSGQFGLKSYDISKDPAKPVQIGELSMPGLWETEDTEVDPKRKLVFLARDPRAFGGNVQTGKSGVYIVDAKDPAKLTVLSFVELPAGHTTSCIEDCRYLWTGGPAKAADMPADWGGRPVWVTDIRDPRNPKVFAKPIDTGRNDGKTDYVHDVQVDATGIAWAAGRGGVRGYRTSGWHWDPVANRIRKATPWDPIPYAGGGIDELAAASKFMHNSYRQVGRRAGDGANPWHYGGGDLLFATEEAFNPGCAADGVLVISSLKGSYGGEGWRSSKEKPFRLNTVGTWSVAGQEGSNPDSGDCSAHYFDIRGNILVQSFYAQGTRFIDVSDPTNPTQVGYFRPVDAASWEPAWHRGLTYVADNKRGIDILKLTK</sequence>
<dbReference type="AlphaFoldDB" id="A0A7W7CI27"/>